<keyword evidence="2" id="KW-0808">Transferase</keyword>
<reference evidence="2" key="1">
    <citation type="submission" date="2021-04" db="EMBL/GenBank/DDBJ databases">
        <authorList>
            <person name="Chebbi M.A.C M."/>
        </authorList>
    </citation>
    <scope>NUCLEOTIDE SEQUENCE</scope>
</reference>
<dbReference type="OrthoDB" id="10017659at2759"/>
<organism evidence="2 3">
    <name type="scientific">Cotesia congregata</name>
    <name type="common">Parasitoid wasp</name>
    <name type="synonym">Apanteles congregatus</name>
    <dbReference type="NCBI Taxonomy" id="51543"/>
    <lineage>
        <taxon>Eukaryota</taxon>
        <taxon>Metazoa</taxon>
        <taxon>Ecdysozoa</taxon>
        <taxon>Arthropoda</taxon>
        <taxon>Hexapoda</taxon>
        <taxon>Insecta</taxon>
        <taxon>Pterygota</taxon>
        <taxon>Neoptera</taxon>
        <taxon>Endopterygota</taxon>
        <taxon>Hymenoptera</taxon>
        <taxon>Apocrita</taxon>
        <taxon>Ichneumonoidea</taxon>
        <taxon>Braconidae</taxon>
        <taxon>Microgastrinae</taxon>
        <taxon>Cotesia</taxon>
    </lineage>
</organism>
<dbReference type="GO" id="GO:0016740">
    <property type="term" value="F:transferase activity"/>
    <property type="evidence" value="ECO:0007669"/>
    <property type="project" value="UniProtKB-KW"/>
</dbReference>
<dbReference type="EMBL" id="CAJNRD030001121">
    <property type="protein sequence ID" value="CAG5097985.1"/>
    <property type="molecule type" value="Genomic_DNA"/>
</dbReference>
<feature type="region of interest" description="Disordered" evidence="1">
    <location>
        <begin position="395"/>
        <end position="417"/>
    </location>
</feature>
<proteinExistence type="predicted"/>
<dbReference type="Proteomes" id="UP000786811">
    <property type="component" value="Unassembled WGS sequence"/>
</dbReference>
<comment type="caution">
    <text evidence="2">The sequence shown here is derived from an EMBL/GenBank/DDBJ whole genome shotgun (WGS) entry which is preliminary data.</text>
</comment>
<keyword evidence="3" id="KW-1185">Reference proteome</keyword>
<sequence length="680" mass="77378">MMEIEAMSLLYKRDFVIFFGGHTTELKKKIVINNGFNKYIYLCHTPPRHYETVYKNQIMATAAFCQSIVYKILYQNVFKMPDIETTVEKMLHDDASYEDKASCTELSIPPIPYRVAKALDPNIYRNTDFDIWYELRSQVRTTGLLRWNNYRLQVGGKCFVKISQEDLSRQHGYNNHNNSNKYNNNLRMMNRGEPLIFFGHIQEMAPNKGPAVVFIEDLGENRTNTQPQTPPKVPAENHKQNFNSVPETRDFEKTNGAEDGKKFVEDKSFDTCEVQEKKEIQSNGPNPPSNFPGELILCNDMNCIQSSNEACFNLPNPYCDERNVGESHSFPPAGFINYSSQVVNFRVAPSLDINGNDLPYSDISTLRYFFNLGLEYFNMNHVWWPQNEITYPAAPPNTPLSPPPSPPRSLNIIPPENPPVPVVDQCYAPLPPPVSEIIPQRYDNSDYHKNYSPTNRPKQQQQQRYTSPGFNDNPNENSPFQMKMPSKKKSPTNNKFTSKSKNEQDQKSYNPPQEENHFKRYDKKIIHDNQKKNQSTVPEMHNQSPSHCAVPQQMNYASGPYYLNESENNVSVNVYGSPPPGPPGNVYPIPYIPHAGDVPAEVNNFSAPMMFTNPGNYPPSLPPMYPPVMYPPPPLMPHMTHMFNGLPGPNSPVDWCVSPGGQPGCIPYPYPPSQSNEPAS</sequence>
<accession>A0A8J2HF90</accession>
<dbReference type="AlphaFoldDB" id="A0A8J2HF90"/>
<protein>
    <submittedName>
        <fullName evidence="2">Similar to ALG13: Putative bifunctional UDP-N-acetylglucosamine transferase and deubiquitinase ALG13 (Homo sapiens)</fullName>
    </submittedName>
</protein>
<feature type="compositionally biased region" description="Pro residues" evidence="1">
    <location>
        <begin position="395"/>
        <end position="407"/>
    </location>
</feature>
<feature type="compositionally biased region" description="Polar residues" evidence="1">
    <location>
        <begin position="451"/>
        <end position="480"/>
    </location>
</feature>
<gene>
    <name evidence="2" type="ORF">HICCMSTLAB_LOCUS8976</name>
</gene>
<feature type="region of interest" description="Disordered" evidence="1">
    <location>
        <begin position="434"/>
        <end position="552"/>
    </location>
</feature>
<name>A0A8J2HF90_COTCN</name>
<evidence type="ECO:0000313" key="3">
    <source>
        <dbReference type="Proteomes" id="UP000786811"/>
    </source>
</evidence>
<evidence type="ECO:0000313" key="2">
    <source>
        <dbReference type="EMBL" id="CAG5097985.1"/>
    </source>
</evidence>
<feature type="compositionally biased region" description="Polar residues" evidence="1">
    <location>
        <begin position="532"/>
        <end position="552"/>
    </location>
</feature>
<feature type="compositionally biased region" description="Basic and acidic residues" evidence="1">
    <location>
        <begin position="514"/>
        <end position="531"/>
    </location>
</feature>
<evidence type="ECO:0000256" key="1">
    <source>
        <dbReference type="SAM" id="MobiDB-lite"/>
    </source>
</evidence>